<evidence type="ECO:0000256" key="2">
    <source>
        <dbReference type="ARBA" id="ARBA00023027"/>
    </source>
</evidence>
<sequence length="321" mass="35287">MKKGTLALLIHGGTENWSLERWERRFHDVCGDRPLRLATEKGGDPADVRYAAVWKPVPGELASFPNLKVIFNLGAGVDALMADKTLPKVPLVRVSVGDLTGRMTEYVVLHVLMHHRQELYLRQSQREKRWAPRHQWAAGALTVGVMGLGTLGADAAEVLVRLGFQVVGWSNSPKTIKGVECFHGKTQLDAFLRRTDILVSLLPLTPDTHGILNRELFSKLNRSSPLGAPVLINAGRGGLQNEADILSCLDDGTLGAVSLDVYQVEPQPADSPFWTHPKVVLTPHNAADTDADEISKYVARQIDRFEGGQALENLVDPDRGY</sequence>
<keyword evidence="5" id="KW-1185">Reference proteome</keyword>
<organism evidence="4 5">
    <name type="scientific">Bradyrhizobium erythrophlei</name>
    <dbReference type="NCBI Taxonomy" id="1437360"/>
    <lineage>
        <taxon>Bacteria</taxon>
        <taxon>Pseudomonadati</taxon>
        <taxon>Pseudomonadota</taxon>
        <taxon>Alphaproteobacteria</taxon>
        <taxon>Hyphomicrobiales</taxon>
        <taxon>Nitrobacteraceae</taxon>
        <taxon>Bradyrhizobium</taxon>
    </lineage>
</organism>
<keyword evidence="1" id="KW-0560">Oxidoreductase</keyword>
<dbReference type="InterPro" id="IPR006140">
    <property type="entry name" value="D-isomer_DH_NAD-bd"/>
</dbReference>
<dbReference type="GO" id="GO:0051287">
    <property type="term" value="F:NAD binding"/>
    <property type="evidence" value="ECO:0007669"/>
    <property type="project" value="InterPro"/>
</dbReference>
<dbReference type="PANTHER" id="PTHR43333">
    <property type="entry name" value="2-HACID_DH_C DOMAIN-CONTAINING PROTEIN"/>
    <property type="match status" value="1"/>
</dbReference>
<dbReference type="SUPFAM" id="SSF52283">
    <property type="entry name" value="Formate/glycerate dehydrogenase catalytic domain-like"/>
    <property type="match status" value="1"/>
</dbReference>
<dbReference type="CDD" id="cd12164">
    <property type="entry name" value="GDH_like_2"/>
    <property type="match status" value="1"/>
</dbReference>
<dbReference type="SUPFAM" id="SSF51735">
    <property type="entry name" value="NAD(P)-binding Rossmann-fold domains"/>
    <property type="match status" value="1"/>
</dbReference>
<proteinExistence type="predicted"/>
<evidence type="ECO:0000259" key="3">
    <source>
        <dbReference type="Pfam" id="PF02826"/>
    </source>
</evidence>
<keyword evidence="4" id="KW-0670">Pyruvate</keyword>
<gene>
    <name evidence="4" type="ORF">SAMN05444170_1677</name>
</gene>
<dbReference type="GO" id="GO:0016491">
    <property type="term" value="F:oxidoreductase activity"/>
    <property type="evidence" value="ECO:0007669"/>
    <property type="project" value="UniProtKB-KW"/>
</dbReference>
<dbReference type="Pfam" id="PF02826">
    <property type="entry name" value="2-Hacid_dh_C"/>
    <property type="match status" value="1"/>
</dbReference>
<dbReference type="AlphaFoldDB" id="A0A1M7THN7"/>
<feature type="domain" description="D-isomer specific 2-hydroxyacid dehydrogenase NAD-binding" evidence="3">
    <location>
        <begin position="110"/>
        <end position="286"/>
    </location>
</feature>
<dbReference type="InterPro" id="IPR036291">
    <property type="entry name" value="NAD(P)-bd_dom_sf"/>
</dbReference>
<dbReference type="Proteomes" id="UP000184096">
    <property type="component" value="Chromosome I"/>
</dbReference>
<accession>A0A1M7THN7</accession>
<dbReference type="EMBL" id="LT670849">
    <property type="protein sequence ID" value="SHN70153.1"/>
    <property type="molecule type" value="Genomic_DNA"/>
</dbReference>
<evidence type="ECO:0000313" key="4">
    <source>
        <dbReference type="EMBL" id="SHN70153.1"/>
    </source>
</evidence>
<reference evidence="5" key="1">
    <citation type="submission" date="2016-11" db="EMBL/GenBank/DDBJ databases">
        <authorList>
            <person name="Varghese N."/>
            <person name="Submissions S."/>
        </authorList>
    </citation>
    <scope>NUCLEOTIDE SEQUENCE [LARGE SCALE GENOMIC DNA]</scope>
    <source>
        <strain evidence="5">GAS401</strain>
    </source>
</reference>
<evidence type="ECO:0000256" key="1">
    <source>
        <dbReference type="ARBA" id="ARBA00023002"/>
    </source>
</evidence>
<name>A0A1M7THN7_9BRAD</name>
<dbReference type="Gene3D" id="3.40.50.720">
    <property type="entry name" value="NAD(P)-binding Rossmann-like Domain"/>
    <property type="match status" value="2"/>
</dbReference>
<dbReference type="OrthoDB" id="9787219at2"/>
<dbReference type="PANTHER" id="PTHR43333:SF1">
    <property type="entry name" value="D-ISOMER SPECIFIC 2-HYDROXYACID DEHYDROGENASE NAD-BINDING DOMAIN-CONTAINING PROTEIN"/>
    <property type="match status" value="1"/>
</dbReference>
<dbReference type="RefSeq" id="WP_072825940.1">
    <property type="nucleotide sequence ID" value="NZ_LT670849.1"/>
</dbReference>
<evidence type="ECO:0000313" key="5">
    <source>
        <dbReference type="Proteomes" id="UP000184096"/>
    </source>
</evidence>
<protein>
    <submittedName>
        <fullName evidence="4">Glyoxylate/hydroxypyruvate reductase A</fullName>
    </submittedName>
</protein>
<keyword evidence="2" id="KW-0520">NAD</keyword>